<keyword evidence="3" id="KW-0547">Nucleotide-binding</keyword>
<name>A0A1Y3PQA2_9BACI</name>
<organism evidence="6 7">
    <name type="scientific">Bacillus thermozeamaize</name>
    <dbReference type="NCBI Taxonomy" id="230954"/>
    <lineage>
        <taxon>Bacteria</taxon>
        <taxon>Bacillati</taxon>
        <taxon>Bacillota</taxon>
        <taxon>Bacilli</taxon>
        <taxon>Bacillales</taxon>
        <taxon>Bacillaceae</taxon>
        <taxon>Bacillus</taxon>
    </lineage>
</organism>
<dbReference type="InterPro" id="IPR020845">
    <property type="entry name" value="AMP-binding_CS"/>
</dbReference>
<dbReference type="Pfam" id="PF13193">
    <property type="entry name" value="AMP-binding_C"/>
    <property type="match status" value="1"/>
</dbReference>
<evidence type="ECO:0000259" key="4">
    <source>
        <dbReference type="Pfam" id="PF00501"/>
    </source>
</evidence>
<evidence type="ECO:0000256" key="1">
    <source>
        <dbReference type="ARBA" id="ARBA00006432"/>
    </source>
</evidence>
<dbReference type="InterPro" id="IPR042099">
    <property type="entry name" value="ANL_N_sf"/>
</dbReference>
<evidence type="ECO:0000313" key="6">
    <source>
        <dbReference type="EMBL" id="OUM89533.1"/>
    </source>
</evidence>
<keyword evidence="2" id="KW-0436">Ligase</keyword>
<keyword evidence="3" id="KW-0067">ATP-binding</keyword>
<evidence type="ECO:0000259" key="5">
    <source>
        <dbReference type="Pfam" id="PF13193"/>
    </source>
</evidence>
<dbReference type="Gene3D" id="3.30.300.30">
    <property type="match status" value="1"/>
</dbReference>
<protein>
    <recommendedName>
        <fullName evidence="8">Acyl-CoA synthetase</fullName>
    </recommendedName>
</protein>
<gene>
    <name evidence="6" type="ORF">BAA01_02280</name>
</gene>
<dbReference type="InterPro" id="IPR050237">
    <property type="entry name" value="ATP-dep_AMP-bd_enzyme"/>
</dbReference>
<dbReference type="PROSITE" id="PS00455">
    <property type="entry name" value="AMP_BINDING"/>
    <property type="match status" value="1"/>
</dbReference>
<dbReference type="GO" id="GO:0005524">
    <property type="term" value="F:ATP binding"/>
    <property type="evidence" value="ECO:0007669"/>
    <property type="project" value="UniProtKB-KW"/>
</dbReference>
<dbReference type="SUPFAM" id="SSF56801">
    <property type="entry name" value="Acetyl-CoA synthetase-like"/>
    <property type="match status" value="1"/>
</dbReference>
<dbReference type="PANTHER" id="PTHR43767:SF1">
    <property type="entry name" value="NONRIBOSOMAL PEPTIDE SYNTHASE PES1 (EUROFUNG)-RELATED"/>
    <property type="match status" value="1"/>
</dbReference>
<evidence type="ECO:0000313" key="7">
    <source>
        <dbReference type="Proteomes" id="UP000196475"/>
    </source>
</evidence>
<dbReference type="GO" id="GO:0016878">
    <property type="term" value="F:acid-thiol ligase activity"/>
    <property type="evidence" value="ECO:0007669"/>
    <property type="project" value="UniProtKB-ARBA"/>
</dbReference>
<comment type="similarity">
    <text evidence="1">Belongs to the ATP-dependent AMP-binding enzyme family.</text>
</comment>
<evidence type="ECO:0000256" key="3">
    <source>
        <dbReference type="ARBA" id="ARBA00022840"/>
    </source>
</evidence>
<evidence type="ECO:0000256" key="2">
    <source>
        <dbReference type="ARBA" id="ARBA00022598"/>
    </source>
</evidence>
<dbReference type="InterPro" id="IPR045851">
    <property type="entry name" value="AMP-bd_C_sf"/>
</dbReference>
<dbReference type="FunFam" id="3.30.300.30:FF:000008">
    <property type="entry name" value="2,3-dihydroxybenzoate-AMP ligase"/>
    <property type="match status" value="1"/>
</dbReference>
<dbReference type="Proteomes" id="UP000196475">
    <property type="component" value="Unassembled WGS sequence"/>
</dbReference>
<dbReference type="Pfam" id="PF00501">
    <property type="entry name" value="AMP-binding"/>
    <property type="match status" value="1"/>
</dbReference>
<dbReference type="InterPro" id="IPR025110">
    <property type="entry name" value="AMP-bd_C"/>
</dbReference>
<dbReference type="EMBL" id="LZRT01000040">
    <property type="protein sequence ID" value="OUM89533.1"/>
    <property type="molecule type" value="Genomic_DNA"/>
</dbReference>
<accession>A0A1Y3PQA2</accession>
<dbReference type="Gene3D" id="3.40.50.12780">
    <property type="entry name" value="N-terminal domain of ligase-like"/>
    <property type="match status" value="1"/>
</dbReference>
<feature type="domain" description="AMP-binding enzyme C-terminal" evidence="5">
    <location>
        <begin position="303"/>
        <end position="378"/>
    </location>
</feature>
<comment type="caution">
    <text evidence="6">The sequence shown here is derived from an EMBL/GenBank/DDBJ whole genome shotgun (WGS) entry which is preliminary data.</text>
</comment>
<dbReference type="AlphaFoldDB" id="A0A1Y3PQA2"/>
<dbReference type="PANTHER" id="PTHR43767">
    <property type="entry name" value="LONG-CHAIN-FATTY-ACID--COA LIGASE"/>
    <property type="match status" value="1"/>
</dbReference>
<proteinExistence type="inferred from homology"/>
<reference evidence="7" key="1">
    <citation type="submission" date="2016-06" db="EMBL/GenBank/DDBJ databases">
        <authorList>
            <person name="Nascimento L."/>
            <person name="Pereira R.V."/>
            <person name="Martins L.F."/>
            <person name="Quaggio R.B."/>
            <person name="Silva A.M."/>
            <person name="Setubal J.C."/>
        </authorList>
    </citation>
    <scope>NUCLEOTIDE SEQUENCE [LARGE SCALE GENOMIC DNA]</scope>
</reference>
<dbReference type="InterPro" id="IPR000873">
    <property type="entry name" value="AMP-dep_synth/lig_dom"/>
</dbReference>
<evidence type="ECO:0008006" key="8">
    <source>
        <dbReference type="Google" id="ProtNLM"/>
    </source>
</evidence>
<sequence length="392" mass="44002">MKNLKVRFLLGRENVPPGFQPFSDELLAFSDQPVERYVENEDAATILFTSGTTSFPKAVLNTHLNYYAALLSALHDLGSHHQHRVLLALPLFHSAGSYFLFSSVATGATITLLPRIEPQAILEVIPRDRITMTAFPATVWAGLDQVPGIDQIDFSSLKRVLVFQYLSTDVFKRWMERVPQADWINYWGQTEMIPLGASTRPGDIPRKLTAPDPIGFAHLPLEVRVVDEEMNDLPAGKVGELVTRGPACTPGYLEDREATEMLFRGGWLHTGDMAYKDEEGFLYFVDRKKDMIKTGGENVSSQEVEEILARHPKVAEVAVFGLPHPYWIEMVAAAVALKPGVQATEEELIAFAKEQMAHFKAPKRIFFVDQLPRNPSGKILKRKLQDQFADRV</sequence>
<feature type="domain" description="AMP-dependent synthetase/ligase" evidence="4">
    <location>
        <begin position="32"/>
        <end position="253"/>
    </location>
</feature>